<proteinExistence type="predicted"/>
<gene>
    <name evidence="2" type="ORF">GCM10009544_61240</name>
</gene>
<sequence length="62" mass="6653">MGREGNGAYGSVAGGVRRESRRCAARGRTPGRRPGPGLVSLERQKGFPTGLAVRFREEYGGF</sequence>
<reference evidence="2 3" key="1">
    <citation type="journal article" date="2019" name="Int. J. Syst. Evol. Microbiol.">
        <title>The Global Catalogue of Microorganisms (GCM) 10K type strain sequencing project: providing services to taxonomists for standard genome sequencing and annotation.</title>
        <authorList>
            <consortium name="The Broad Institute Genomics Platform"/>
            <consortium name="The Broad Institute Genome Sequencing Center for Infectious Disease"/>
            <person name="Wu L."/>
            <person name="Ma J."/>
        </authorList>
    </citation>
    <scope>NUCLEOTIDE SEQUENCE [LARGE SCALE GENOMIC DNA]</scope>
    <source>
        <strain evidence="2 3">JCM 10649</strain>
    </source>
</reference>
<organism evidence="2 3">
    <name type="scientific">Streptomyces stramineus</name>
    <dbReference type="NCBI Taxonomy" id="173861"/>
    <lineage>
        <taxon>Bacteria</taxon>
        <taxon>Bacillati</taxon>
        <taxon>Actinomycetota</taxon>
        <taxon>Actinomycetes</taxon>
        <taxon>Kitasatosporales</taxon>
        <taxon>Streptomycetaceae</taxon>
        <taxon>Streptomyces</taxon>
    </lineage>
</organism>
<evidence type="ECO:0000256" key="1">
    <source>
        <dbReference type="SAM" id="MobiDB-lite"/>
    </source>
</evidence>
<evidence type="ECO:0000313" key="2">
    <source>
        <dbReference type="EMBL" id="GAA0492392.1"/>
    </source>
</evidence>
<comment type="caution">
    <text evidence="2">The sequence shown here is derived from an EMBL/GenBank/DDBJ whole genome shotgun (WGS) entry which is preliminary data.</text>
</comment>
<dbReference type="Proteomes" id="UP001499895">
    <property type="component" value="Unassembled WGS sequence"/>
</dbReference>
<keyword evidence="3" id="KW-1185">Reference proteome</keyword>
<protein>
    <submittedName>
        <fullName evidence="2">Uncharacterized protein</fullName>
    </submittedName>
</protein>
<dbReference type="EMBL" id="BAAAHB010000127">
    <property type="protein sequence ID" value="GAA0492392.1"/>
    <property type="molecule type" value="Genomic_DNA"/>
</dbReference>
<name>A0ABN1B8L7_9ACTN</name>
<feature type="region of interest" description="Disordered" evidence="1">
    <location>
        <begin position="1"/>
        <end position="42"/>
    </location>
</feature>
<evidence type="ECO:0000313" key="3">
    <source>
        <dbReference type="Proteomes" id="UP001499895"/>
    </source>
</evidence>
<accession>A0ABN1B8L7</accession>